<evidence type="ECO:0000313" key="1">
    <source>
        <dbReference type="EMBL" id="MFC0317396.1"/>
    </source>
</evidence>
<keyword evidence="2" id="KW-1185">Reference proteome</keyword>
<name>A0ABV6HFB1_9SPHI</name>
<gene>
    <name evidence="1" type="ORF">ACFFI0_03705</name>
</gene>
<dbReference type="Proteomes" id="UP001589774">
    <property type="component" value="Unassembled WGS sequence"/>
</dbReference>
<evidence type="ECO:0000313" key="2">
    <source>
        <dbReference type="Proteomes" id="UP001589774"/>
    </source>
</evidence>
<sequence>MNLGELTNSASYFLEHLELTFLDNNRSSNESRYIVKDYFNFRQVIRELDKVPYLQHFTDSIKESKAFTIPEPSVVLSVNEKVELEKAISNLRSAILGLKAYYDNTTPNSDAILRVKLPETNSFDDLIKYSELLKKGIEIPVNESNEDSKVKILNGQPGSIWLILSIGSSIMLIAKLCNAAAVIRRKWAESSIFEEHAKSLKLKNELMDDLVKANKKMLADVLDAEAANIHNGHYNPDDPEVKERIKLAIRSISELIDKGGQLLPSGSNKDISNNFPDYNALNSAVSIIKQIGTGSSDEGLKS</sequence>
<reference evidence="1 2" key="1">
    <citation type="submission" date="2024-09" db="EMBL/GenBank/DDBJ databases">
        <authorList>
            <person name="Sun Q."/>
            <person name="Mori K."/>
        </authorList>
    </citation>
    <scope>NUCLEOTIDE SEQUENCE [LARGE SCALE GENOMIC DNA]</scope>
    <source>
        <strain evidence="1 2">CCM 7765</strain>
    </source>
</reference>
<dbReference type="RefSeq" id="WP_130854637.1">
    <property type="nucleotide sequence ID" value="NZ_JBHLWO010000001.1"/>
</dbReference>
<organism evidence="1 2">
    <name type="scientific">Olivibacter oleidegradans</name>
    <dbReference type="NCBI Taxonomy" id="760123"/>
    <lineage>
        <taxon>Bacteria</taxon>
        <taxon>Pseudomonadati</taxon>
        <taxon>Bacteroidota</taxon>
        <taxon>Sphingobacteriia</taxon>
        <taxon>Sphingobacteriales</taxon>
        <taxon>Sphingobacteriaceae</taxon>
        <taxon>Olivibacter</taxon>
    </lineage>
</organism>
<proteinExistence type="predicted"/>
<dbReference type="EMBL" id="JBHLWO010000001">
    <property type="protein sequence ID" value="MFC0317396.1"/>
    <property type="molecule type" value="Genomic_DNA"/>
</dbReference>
<accession>A0ABV6HFB1</accession>
<protein>
    <submittedName>
        <fullName evidence="1">Uncharacterized protein</fullName>
    </submittedName>
</protein>
<comment type="caution">
    <text evidence="1">The sequence shown here is derived from an EMBL/GenBank/DDBJ whole genome shotgun (WGS) entry which is preliminary data.</text>
</comment>